<accession>A0A443S515</accession>
<name>A0A443S515_9ACAR</name>
<evidence type="ECO:0000313" key="1">
    <source>
        <dbReference type="EMBL" id="RWS22646.1"/>
    </source>
</evidence>
<dbReference type="FunFam" id="3.40.50.720:FF:000084">
    <property type="entry name" value="Short-chain dehydrogenase reductase"/>
    <property type="match status" value="1"/>
</dbReference>
<gene>
    <name evidence="1" type="ORF">B4U80_10836</name>
</gene>
<proteinExistence type="predicted"/>
<dbReference type="InterPro" id="IPR036291">
    <property type="entry name" value="NAD(P)-bd_dom_sf"/>
</dbReference>
<dbReference type="PRINTS" id="PR00081">
    <property type="entry name" value="GDHRDH"/>
</dbReference>
<dbReference type="Gene3D" id="3.40.50.720">
    <property type="entry name" value="NAD(P)-binding Rossmann-like Domain"/>
    <property type="match status" value="1"/>
</dbReference>
<evidence type="ECO:0000313" key="2">
    <source>
        <dbReference type="Proteomes" id="UP000288716"/>
    </source>
</evidence>
<reference evidence="1 2" key="1">
    <citation type="journal article" date="2018" name="Gigascience">
        <title>Genomes of trombidid mites reveal novel predicted allergens and laterally-transferred genes associated with secondary metabolism.</title>
        <authorList>
            <person name="Dong X."/>
            <person name="Chaisiri K."/>
            <person name="Xia D."/>
            <person name="Armstrong S.D."/>
            <person name="Fang Y."/>
            <person name="Donnelly M.J."/>
            <person name="Kadowaki T."/>
            <person name="McGarry J.W."/>
            <person name="Darby A.C."/>
            <person name="Makepeace B.L."/>
        </authorList>
    </citation>
    <scope>NUCLEOTIDE SEQUENCE [LARGE SCALE GENOMIC DNA]</scope>
    <source>
        <strain evidence="1">UoL-UT</strain>
    </source>
</reference>
<dbReference type="InterPro" id="IPR002347">
    <property type="entry name" value="SDR_fam"/>
</dbReference>
<keyword evidence="2" id="KW-1185">Reference proteome</keyword>
<dbReference type="SUPFAM" id="SSF51735">
    <property type="entry name" value="NAD(P)-binding Rossmann-fold domains"/>
    <property type="match status" value="1"/>
</dbReference>
<organism evidence="1 2">
    <name type="scientific">Leptotrombidium deliense</name>
    <dbReference type="NCBI Taxonomy" id="299467"/>
    <lineage>
        <taxon>Eukaryota</taxon>
        <taxon>Metazoa</taxon>
        <taxon>Ecdysozoa</taxon>
        <taxon>Arthropoda</taxon>
        <taxon>Chelicerata</taxon>
        <taxon>Arachnida</taxon>
        <taxon>Acari</taxon>
        <taxon>Acariformes</taxon>
        <taxon>Trombidiformes</taxon>
        <taxon>Prostigmata</taxon>
        <taxon>Anystina</taxon>
        <taxon>Parasitengona</taxon>
        <taxon>Trombiculoidea</taxon>
        <taxon>Trombiculidae</taxon>
        <taxon>Leptotrombidium</taxon>
    </lineage>
</organism>
<dbReference type="Pfam" id="PF13561">
    <property type="entry name" value="adh_short_C2"/>
    <property type="match status" value="1"/>
</dbReference>
<comment type="caution">
    <text evidence="1">The sequence shown here is derived from an EMBL/GenBank/DDBJ whole genome shotgun (WGS) entry which is preliminary data.</text>
</comment>
<sequence>MEFEGKTALVTGKEEKILCCKYRRVFISISGSTSGIGEGIAVSFAKNGAKVVVTGRDKARLDVVVNACNKASPSGHKALGIIAELTKDEDMKRIIDETVKHFGKLDVLVNNAGRTLFSSVEDANLMKTFDMMYATNLRPFIYMSNLAIPHLVKTKGCIVNISSTSAIKPEREMLPTNVIDSGKDMVTRTFALELGPKGVRVNSVRPGWIKTPAYEKEGLVFEQMEGLKKQPIKKHGDPSDVAHCVLFLASPRSAFITGACLQTDGGLSDA</sequence>
<dbReference type="VEuPathDB" id="VectorBase:LDEU009394"/>
<dbReference type="AlphaFoldDB" id="A0A443S515"/>
<dbReference type="PANTHER" id="PTHR43975:SF2">
    <property type="entry name" value="EG:BACR7A4.14 PROTEIN-RELATED"/>
    <property type="match status" value="1"/>
</dbReference>
<protein>
    <submittedName>
        <fullName evidence="1">Dehydrogenase/reductase-like protein</fullName>
    </submittedName>
</protein>
<dbReference type="STRING" id="299467.A0A443S515"/>
<dbReference type="OrthoDB" id="6509454at2759"/>
<dbReference type="EMBL" id="NCKV01008242">
    <property type="protein sequence ID" value="RWS22646.1"/>
    <property type="molecule type" value="Genomic_DNA"/>
</dbReference>
<dbReference type="Proteomes" id="UP000288716">
    <property type="component" value="Unassembled WGS sequence"/>
</dbReference>
<dbReference type="PANTHER" id="PTHR43975">
    <property type="entry name" value="ZGC:101858"/>
    <property type="match status" value="1"/>
</dbReference>